<reference evidence="2" key="4">
    <citation type="submission" date="2019-03" db="UniProtKB">
        <authorList>
            <consortium name="EnsemblPlants"/>
        </authorList>
    </citation>
    <scope>IDENTIFICATION</scope>
</reference>
<sequence>VEASQVTPDAPPGPPPECSFIALRKDELPVPRATTSAQFLKKKLQTKKKKTTPKAAVRQAFVPPRATTQASQTDAAVGVTEAAKQARRTKAKKVPKD</sequence>
<dbReference type="AlphaFoldDB" id="A0A453I2X5"/>
<feature type="compositionally biased region" description="Basic residues" evidence="1">
    <location>
        <begin position="43"/>
        <end position="52"/>
    </location>
</feature>
<accession>A0A453I2X5</accession>
<proteinExistence type="predicted"/>
<organism evidence="2 3">
    <name type="scientific">Aegilops tauschii subsp. strangulata</name>
    <name type="common">Goatgrass</name>
    <dbReference type="NCBI Taxonomy" id="200361"/>
    <lineage>
        <taxon>Eukaryota</taxon>
        <taxon>Viridiplantae</taxon>
        <taxon>Streptophyta</taxon>
        <taxon>Embryophyta</taxon>
        <taxon>Tracheophyta</taxon>
        <taxon>Spermatophyta</taxon>
        <taxon>Magnoliopsida</taxon>
        <taxon>Liliopsida</taxon>
        <taxon>Poales</taxon>
        <taxon>Poaceae</taxon>
        <taxon>BOP clade</taxon>
        <taxon>Pooideae</taxon>
        <taxon>Triticodae</taxon>
        <taxon>Triticeae</taxon>
        <taxon>Triticinae</taxon>
        <taxon>Aegilops</taxon>
    </lineage>
</organism>
<feature type="region of interest" description="Disordered" evidence="1">
    <location>
        <begin position="1"/>
        <end position="20"/>
    </location>
</feature>
<feature type="compositionally biased region" description="Basic residues" evidence="1">
    <location>
        <begin position="85"/>
        <end position="97"/>
    </location>
</feature>
<reference evidence="3" key="2">
    <citation type="journal article" date="2017" name="Nat. Plants">
        <title>The Aegilops tauschii genome reveals multiple impacts of transposons.</title>
        <authorList>
            <person name="Zhao G."/>
            <person name="Zou C."/>
            <person name="Li K."/>
            <person name="Wang K."/>
            <person name="Li T."/>
            <person name="Gao L."/>
            <person name="Zhang X."/>
            <person name="Wang H."/>
            <person name="Yang Z."/>
            <person name="Liu X."/>
            <person name="Jiang W."/>
            <person name="Mao L."/>
            <person name="Kong X."/>
            <person name="Jiao Y."/>
            <person name="Jia J."/>
        </authorList>
    </citation>
    <scope>NUCLEOTIDE SEQUENCE [LARGE SCALE GENOMIC DNA]</scope>
    <source>
        <strain evidence="3">cv. AL8/78</strain>
    </source>
</reference>
<feature type="region of interest" description="Disordered" evidence="1">
    <location>
        <begin position="43"/>
        <end position="97"/>
    </location>
</feature>
<evidence type="ECO:0000313" key="2">
    <source>
        <dbReference type="EnsemblPlants" id="AET4Gv20420700.2"/>
    </source>
</evidence>
<reference evidence="2" key="3">
    <citation type="journal article" date="2017" name="Nature">
        <title>Genome sequence of the progenitor of the wheat D genome Aegilops tauschii.</title>
        <authorList>
            <person name="Luo M.C."/>
            <person name="Gu Y.Q."/>
            <person name="Puiu D."/>
            <person name="Wang H."/>
            <person name="Twardziok S.O."/>
            <person name="Deal K.R."/>
            <person name="Huo N."/>
            <person name="Zhu T."/>
            <person name="Wang L."/>
            <person name="Wang Y."/>
            <person name="McGuire P.E."/>
            <person name="Liu S."/>
            <person name="Long H."/>
            <person name="Ramasamy R.K."/>
            <person name="Rodriguez J.C."/>
            <person name="Van S.L."/>
            <person name="Yuan L."/>
            <person name="Wang Z."/>
            <person name="Xia Z."/>
            <person name="Xiao L."/>
            <person name="Anderson O.D."/>
            <person name="Ouyang S."/>
            <person name="Liang Y."/>
            <person name="Zimin A.V."/>
            <person name="Pertea G."/>
            <person name="Qi P."/>
            <person name="Bennetzen J.L."/>
            <person name="Dai X."/>
            <person name="Dawson M.W."/>
            <person name="Muller H.G."/>
            <person name="Kugler K."/>
            <person name="Rivarola-Duarte L."/>
            <person name="Spannagl M."/>
            <person name="Mayer K.F.X."/>
            <person name="Lu F.H."/>
            <person name="Bevan M.W."/>
            <person name="Leroy P."/>
            <person name="Li P."/>
            <person name="You F.M."/>
            <person name="Sun Q."/>
            <person name="Liu Z."/>
            <person name="Lyons E."/>
            <person name="Wicker T."/>
            <person name="Salzberg S.L."/>
            <person name="Devos K.M."/>
            <person name="Dvorak J."/>
        </authorList>
    </citation>
    <scope>NUCLEOTIDE SEQUENCE [LARGE SCALE GENOMIC DNA]</scope>
    <source>
        <strain evidence="2">cv. AL8/78</strain>
    </source>
</reference>
<dbReference type="Proteomes" id="UP000015105">
    <property type="component" value="Chromosome 4D"/>
</dbReference>
<dbReference type="Gramene" id="AET4Gv20420700.2">
    <property type="protein sequence ID" value="AET4Gv20420700.2"/>
    <property type="gene ID" value="AET4Gv20420700"/>
</dbReference>
<evidence type="ECO:0000313" key="3">
    <source>
        <dbReference type="Proteomes" id="UP000015105"/>
    </source>
</evidence>
<reference evidence="3" key="1">
    <citation type="journal article" date="2014" name="Science">
        <title>Ancient hybridizations among the ancestral genomes of bread wheat.</title>
        <authorList>
            <consortium name="International Wheat Genome Sequencing Consortium,"/>
            <person name="Marcussen T."/>
            <person name="Sandve S.R."/>
            <person name="Heier L."/>
            <person name="Spannagl M."/>
            <person name="Pfeifer M."/>
            <person name="Jakobsen K.S."/>
            <person name="Wulff B.B."/>
            <person name="Steuernagel B."/>
            <person name="Mayer K.F."/>
            <person name="Olsen O.A."/>
        </authorList>
    </citation>
    <scope>NUCLEOTIDE SEQUENCE [LARGE SCALE GENOMIC DNA]</scope>
    <source>
        <strain evidence="3">cv. AL8/78</strain>
    </source>
</reference>
<protein>
    <submittedName>
        <fullName evidence="2">Uncharacterized protein</fullName>
    </submittedName>
</protein>
<keyword evidence="3" id="KW-1185">Reference proteome</keyword>
<evidence type="ECO:0000256" key="1">
    <source>
        <dbReference type="SAM" id="MobiDB-lite"/>
    </source>
</evidence>
<dbReference type="EnsemblPlants" id="AET4Gv20420700.2">
    <property type="protein sequence ID" value="AET4Gv20420700.2"/>
    <property type="gene ID" value="AET4Gv20420700"/>
</dbReference>
<reference evidence="2" key="5">
    <citation type="journal article" date="2021" name="G3 (Bethesda)">
        <title>Aegilops tauschii genome assembly Aet v5.0 features greater sequence contiguity and improved annotation.</title>
        <authorList>
            <person name="Wang L."/>
            <person name="Zhu T."/>
            <person name="Rodriguez J.C."/>
            <person name="Deal K.R."/>
            <person name="Dubcovsky J."/>
            <person name="McGuire P.E."/>
            <person name="Lux T."/>
            <person name="Spannagl M."/>
            <person name="Mayer K.F.X."/>
            <person name="Baldrich P."/>
            <person name="Meyers B.C."/>
            <person name="Huo N."/>
            <person name="Gu Y.Q."/>
            <person name="Zhou H."/>
            <person name="Devos K.M."/>
            <person name="Bennetzen J.L."/>
            <person name="Unver T."/>
            <person name="Budak H."/>
            <person name="Gulick P.J."/>
            <person name="Galiba G."/>
            <person name="Kalapos B."/>
            <person name="Nelson D.R."/>
            <person name="Li P."/>
            <person name="You F.M."/>
            <person name="Luo M.C."/>
            <person name="Dvorak J."/>
        </authorList>
    </citation>
    <scope>NUCLEOTIDE SEQUENCE [LARGE SCALE GENOMIC DNA]</scope>
    <source>
        <strain evidence="2">cv. AL8/78</strain>
    </source>
</reference>
<name>A0A453I2X5_AEGTS</name>